<organism evidence="9 10">
    <name type="scientific">Zalerion maritima</name>
    <dbReference type="NCBI Taxonomy" id="339359"/>
    <lineage>
        <taxon>Eukaryota</taxon>
        <taxon>Fungi</taxon>
        <taxon>Dikarya</taxon>
        <taxon>Ascomycota</taxon>
        <taxon>Pezizomycotina</taxon>
        <taxon>Sordariomycetes</taxon>
        <taxon>Lulworthiomycetidae</taxon>
        <taxon>Lulworthiales</taxon>
        <taxon>Lulworthiaceae</taxon>
        <taxon>Zalerion</taxon>
    </lineage>
</organism>
<evidence type="ECO:0000256" key="1">
    <source>
        <dbReference type="ARBA" id="ARBA00004141"/>
    </source>
</evidence>
<dbReference type="InterPro" id="IPR052337">
    <property type="entry name" value="SAT4-like"/>
</dbReference>
<dbReference type="Proteomes" id="UP001201980">
    <property type="component" value="Unassembled WGS sequence"/>
</dbReference>
<name>A0AAD5RR58_9PEZI</name>
<evidence type="ECO:0000259" key="8">
    <source>
        <dbReference type="Pfam" id="PF20684"/>
    </source>
</evidence>
<keyword evidence="10" id="KW-1185">Reference proteome</keyword>
<feature type="compositionally biased region" description="Polar residues" evidence="6">
    <location>
        <begin position="106"/>
        <end position="130"/>
    </location>
</feature>
<dbReference type="EMBL" id="JAKWBI020000316">
    <property type="protein sequence ID" value="KAJ2896717.1"/>
    <property type="molecule type" value="Genomic_DNA"/>
</dbReference>
<accession>A0AAD5RR58</accession>
<dbReference type="Pfam" id="PF20684">
    <property type="entry name" value="Fung_rhodopsin"/>
    <property type="match status" value="1"/>
</dbReference>
<dbReference type="GO" id="GO:0016020">
    <property type="term" value="C:membrane"/>
    <property type="evidence" value="ECO:0007669"/>
    <property type="project" value="UniProtKB-SubCell"/>
</dbReference>
<protein>
    <recommendedName>
        <fullName evidence="8">Rhodopsin domain-containing protein</fullName>
    </recommendedName>
</protein>
<proteinExistence type="inferred from homology"/>
<evidence type="ECO:0000256" key="6">
    <source>
        <dbReference type="SAM" id="MobiDB-lite"/>
    </source>
</evidence>
<dbReference type="PANTHER" id="PTHR33048">
    <property type="entry name" value="PTH11-LIKE INTEGRAL MEMBRANE PROTEIN (AFU_ORTHOLOGUE AFUA_5G11245)"/>
    <property type="match status" value="1"/>
</dbReference>
<reference evidence="9" key="1">
    <citation type="submission" date="2022-07" db="EMBL/GenBank/DDBJ databases">
        <title>Draft genome sequence of Zalerion maritima ATCC 34329, a (micro)plastics degrading marine fungus.</title>
        <authorList>
            <person name="Paco A."/>
            <person name="Goncalves M.F.M."/>
            <person name="Rocha-Santos T.A.P."/>
            <person name="Alves A."/>
        </authorList>
    </citation>
    <scope>NUCLEOTIDE SEQUENCE</scope>
    <source>
        <strain evidence="9">ATCC 34329</strain>
    </source>
</reference>
<dbReference type="InterPro" id="IPR049326">
    <property type="entry name" value="Rhodopsin_dom_fungi"/>
</dbReference>
<evidence type="ECO:0000256" key="7">
    <source>
        <dbReference type="SAM" id="Phobius"/>
    </source>
</evidence>
<feature type="transmembrane region" description="Helical" evidence="7">
    <location>
        <begin position="28"/>
        <end position="46"/>
    </location>
</feature>
<evidence type="ECO:0000256" key="2">
    <source>
        <dbReference type="ARBA" id="ARBA00022692"/>
    </source>
</evidence>
<feature type="domain" description="Rhodopsin" evidence="8">
    <location>
        <begin position="6"/>
        <end position="91"/>
    </location>
</feature>
<dbReference type="AlphaFoldDB" id="A0AAD5RR58"/>
<feature type="transmembrane region" description="Helical" evidence="7">
    <location>
        <begin position="66"/>
        <end position="90"/>
    </location>
</feature>
<evidence type="ECO:0000256" key="4">
    <source>
        <dbReference type="ARBA" id="ARBA00023136"/>
    </source>
</evidence>
<dbReference type="PANTHER" id="PTHR33048:SF42">
    <property type="entry name" value="INTEGRAL MEMBRANE PROTEIN"/>
    <property type="match status" value="1"/>
</dbReference>
<evidence type="ECO:0000256" key="5">
    <source>
        <dbReference type="ARBA" id="ARBA00038359"/>
    </source>
</evidence>
<feature type="region of interest" description="Disordered" evidence="6">
    <location>
        <begin position="102"/>
        <end position="131"/>
    </location>
</feature>
<sequence length="188" mass="20654">MAGFFDLGFSLIPWLIVKDLQMKRKEKLGMGIAMSLGVFAAVTAAIKCMWLPVLKHNDFSYVLPNLQMWAGVESGVTIIAASIPMLRVYFRDLQPRIKTSLRQRRTVGTSGTERSSRGNMTTGASGNMNTDKYVRMGSAGGSREAIIPKQGVIVQTEEVDVDLEGISGGDTFEGEVRESSFELRKLSK</sequence>
<comment type="subcellular location">
    <subcellularLocation>
        <location evidence="1">Membrane</location>
        <topology evidence="1">Multi-pass membrane protein</topology>
    </subcellularLocation>
</comment>
<keyword evidence="3 7" id="KW-1133">Transmembrane helix</keyword>
<evidence type="ECO:0000313" key="10">
    <source>
        <dbReference type="Proteomes" id="UP001201980"/>
    </source>
</evidence>
<evidence type="ECO:0000313" key="9">
    <source>
        <dbReference type="EMBL" id="KAJ2896717.1"/>
    </source>
</evidence>
<comment type="similarity">
    <text evidence="5">Belongs to the SAT4 family.</text>
</comment>
<keyword evidence="4 7" id="KW-0472">Membrane</keyword>
<gene>
    <name evidence="9" type="ORF">MKZ38_005287</name>
</gene>
<keyword evidence="2 7" id="KW-0812">Transmembrane</keyword>
<evidence type="ECO:0000256" key="3">
    <source>
        <dbReference type="ARBA" id="ARBA00022989"/>
    </source>
</evidence>
<comment type="caution">
    <text evidence="9">The sequence shown here is derived from an EMBL/GenBank/DDBJ whole genome shotgun (WGS) entry which is preliminary data.</text>
</comment>